<comment type="caution">
    <text evidence="3">The sequence shown here is derived from an EMBL/GenBank/DDBJ whole genome shotgun (WGS) entry which is preliminary data.</text>
</comment>
<keyword evidence="1 3" id="KW-0378">Hydrolase</keyword>
<evidence type="ECO:0000256" key="1">
    <source>
        <dbReference type="ARBA" id="ARBA00022801"/>
    </source>
</evidence>
<dbReference type="SUPFAM" id="SSF55811">
    <property type="entry name" value="Nudix"/>
    <property type="match status" value="1"/>
</dbReference>
<dbReference type="CDD" id="cd24158">
    <property type="entry name" value="NUDIX_ADPRase_Rv1700"/>
    <property type="match status" value="1"/>
</dbReference>
<dbReference type="Gene3D" id="3.90.79.10">
    <property type="entry name" value="Nucleoside Triphosphate Pyrophosphohydrolase"/>
    <property type="match status" value="1"/>
</dbReference>
<dbReference type="GO" id="GO:0019693">
    <property type="term" value="P:ribose phosphate metabolic process"/>
    <property type="evidence" value="ECO:0007669"/>
    <property type="project" value="TreeGrafter"/>
</dbReference>
<dbReference type="InterPro" id="IPR015797">
    <property type="entry name" value="NUDIX_hydrolase-like_dom_sf"/>
</dbReference>
<dbReference type="GO" id="GO:0006753">
    <property type="term" value="P:nucleoside phosphate metabolic process"/>
    <property type="evidence" value="ECO:0007669"/>
    <property type="project" value="TreeGrafter"/>
</dbReference>
<gene>
    <name evidence="3" type="ORF">QP460_009505</name>
</gene>
<dbReference type="EMBL" id="JASOOY020000032">
    <property type="protein sequence ID" value="MEO3717819.1"/>
    <property type="molecule type" value="Genomic_DNA"/>
</dbReference>
<dbReference type="EC" id="3.6.-.-" evidence="3"/>
<feature type="domain" description="Nudix hydrolase" evidence="2">
    <location>
        <begin position="40"/>
        <end position="171"/>
    </location>
</feature>
<accession>A0AAW9SX04</accession>
<sequence length="217" mass="23612">MAHEFDVVDSEIVLEAPILAVRRDQVRMPGGNISAREIVEHFGAVAVVAADENNRLYLLNQWRQAAGKRLVELPAGLLDVADEDPLEAAKRELVEEAGLEAESWSLLTDMFSSPGFAEEAVRIYLARGLRAVDKPEAHDEEADMTASWVPVEDAVAMALRGEILNGIALSGILLAAEVLLRGATPRSVAEPFDIRPTALAKRRTEQLGAGADLKRIR</sequence>
<dbReference type="GO" id="GO:0016787">
    <property type="term" value="F:hydrolase activity"/>
    <property type="evidence" value="ECO:0007669"/>
    <property type="project" value="UniProtKB-KW"/>
</dbReference>
<evidence type="ECO:0000313" key="4">
    <source>
        <dbReference type="Proteomes" id="UP001223646"/>
    </source>
</evidence>
<dbReference type="PANTHER" id="PTHR11839">
    <property type="entry name" value="UDP/ADP-SUGAR PYROPHOSPHATASE"/>
    <property type="match status" value="1"/>
</dbReference>
<dbReference type="GO" id="GO:0005829">
    <property type="term" value="C:cytosol"/>
    <property type="evidence" value="ECO:0007669"/>
    <property type="project" value="TreeGrafter"/>
</dbReference>
<name>A0AAW9SX04_CORAY</name>
<evidence type="ECO:0000259" key="2">
    <source>
        <dbReference type="PROSITE" id="PS51462"/>
    </source>
</evidence>
<reference evidence="3" key="1">
    <citation type="submission" date="2023-05" db="EMBL/GenBank/DDBJ databases">
        <authorList>
            <person name="Du J."/>
        </authorList>
    </citation>
    <scope>NUCLEOTIDE SEQUENCE</scope>
    <source>
        <strain evidence="3">UMB1064</strain>
    </source>
</reference>
<proteinExistence type="predicted"/>
<dbReference type="AlphaFoldDB" id="A0AAW9SX04"/>
<dbReference type="InterPro" id="IPR000086">
    <property type="entry name" value="NUDIX_hydrolase_dom"/>
</dbReference>
<reference evidence="3" key="2">
    <citation type="submission" date="2024-05" db="EMBL/GenBank/DDBJ databases">
        <authorList>
            <person name="Wolfe A."/>
        </authorList>
    </citation>
    <scope>NUCLEOTIDE SEQUENCE</scope>
    <source>
        <strain evidence="3">UMB1064</strain>
    </source>
</reference>
<dbReference type="PROSITE" id="PS51462">
    <property type="entry name" value="NUDIX"/>
    <property type="match status" value="1"/>
</dbReference>
<dbReference type="RefSeq" id="WP_284826640.1">
    <property type="nucleotide sequence ID" value="NZ_JASOOY020000032.1"/>
</dbReference>
<dbReference type="Proteomes" id="UP001223646">
    <property type="component" value="Unassembled WGS sequence"/>
</dbReference>
<organism evidence="3 4">
    <name type="scientific">Corynebacterium amycolatum</name>
    <dbReference type="NCBI Taxonomy" id="43765"/>
    <lineage>
        <taxon>Bacteria</taxon>
        <taxon>Bacillati</taxon>
        <taxon>Actinomycetota</taxon>
        <taxon>Actinomycetes</taxon>
        <taxon>Mycobacteriales</taxon>
        <taxon>Corynebacteriaceae</taxon>
        <taxon>Corynebacterium</taxon>
    </lineage>
</organism>
<dbReference type="Pfam" id="PF00293">
    <property type="entry name" value="NUDIX"/>
    <property type="match status" value="1"/>
</dbReference>
<protein>
    <submittedName>
        <fullName evidence="3">NUDIX hydrolase</fullName>
        <ecNumber evidence="3">3.6.-.-</ecNumber>
    </submittedName>
</protein>
<dbReference type="PANTHER" id="PTHR11839:SF31">
    <property type="entry name" value="ADP-RIBOSE PYROPHOSPHATASE"/>
    <property type="match status" value="1"/>
</dbReference>
<evidence type="ECO:0000313" key="3">
    <source>
        <dbReference type="EMBL" id="MEO3717819.1"/>
    </source>
</evidence>